<keyword evidence="3 14" id="KW-1003">Cell membrane</keyword>
<name>A0A073K1B2_9BACI</name>
<keyword evidence="5 14" id="KW-0479">Metal-binding</keyword>
<dbReference type="HAMAP" id="MF_00454">
    <property type="entry name" value="FluC"/>
    <property type="match status" value="1"/>
</dbReference>
<keyword evidence="16" id="KW-1185">Reference proteome</keyword>
<comment type="function">
    <text evidence="13 14">Fluoride-specific ion channel. Important for reducing fluoride concentration in the cell, thus reducing its toxicity.</text>
</comment>
<evidence type="ECO:0000256" key="5">
    <source>
        <dbReference type="ARBA" id="ARBA00022723"/>
    </source>
</evidence>
<evidence type="ECO:0000256" key="10">
    <source>
        <dbReference type="ARBA" id="ARBA00023303"/>
    </source>
</evidence>
<keyword evidence="8 14" id="KW-0406">Ion transport</keyword>
<dbReference type="InterPro" id="IPR003691">
    <property type="entry name" value="FluC"/>
</dbReference>
<dbReference type="GO" id="GO:0046872">
    <property type="term" value="F:metal ion binding"/>
    <property type="evidence" value="ECO:0007669"/>
    <property type="project" value="UniProtKB-KW"/>
</dbReference>
<dbReference type="NCBIfam" id="TIGR00494">
    <property type="entry name" value="crcB"/>
    <property type="match status" value="1"/>
</dbReference>
<feature type="transmembrane region" description="Helical" evidence="14">
    <location>
        <begin position="94"/>
        <end position="115"/>
    </location>
</feature>
<dbReference type="GO" id="GO:0005886">
    <property type="term" value="C:plasma membrane"/>
    <property type="evidence" value="ECO:0007669"/>
    <property type="project" value="UniProtKB-SubCell"/>
</dbReference>
<comment type="similarity">
    <text evidence="11 14">Belongs to the fluoride channel Fluc/FEX (TC 1.A.43) family.</text>
</comment>
<evidence type="ECO:0000313" key="16">
    <source>
        <dbReference type="Proteomes" id="UP000027822"/>
    </source>
</evidence>
<feature type="binding site" evidence="14">
    <location>
        <position position="73"/>
    </location>
    <ligand>
        <name>Na(+)</name>
        <dbReference type="ChEBI" id="CHEBI:29101"/>
        <note>structural</note>
    </ligand>
</feature>
<dbReference type="EMBL" id="JOTN01000002">
    <property type="protein sequence ID" value="KEK21099.1"/>
    <property type="molecule type" value="Genomic_DNA"/>
</dbReference>
<reference evidence="15 16" key="1">
    <citation type="submission" date="2014-06" db="EMBL/GenBank/DDBJ databases">
        <title>Draft genome sequence of Bacillus manliponensis JCM 15802 (MCCC 1A00708).</title>
        <authorList>
            <person name="Lai Q."/>
            <person name="Liu Y."/>
            <person name="Shao Z."/>
        </authorList>
    </citation>
    <scope>NUCLEOTIDE SEQUENCE [LARGE SCALE GENOMIC DNA]</scope>
    <source>
        <strain evidence="15 16">JCM 15802</strain>
    </source>
</reference>
<gene>
    <name evidence="14" type="primary">fluC</name>
    <name evidence="14" type="synonym">crcB</name>
    <name evidence="15" type="ORF">BAMA_09925</name>
</gene>
<organism evidence="15 16">
    <name type="scientific">Bacillus manliponensis</name>
    <dbReference type="NCBI Taxonomy" id="574376"/>
    <lineage>
        <taxon>Bacteria</taxon>
        <taxon>Bacillati</taxon>
        <taxon>Bacillota</taxon>
        <taxon>Bacilli</taxon>
        <taxon>Bacillales</taxon>
        <taxon>Bacillaceae</taxon>
        <taxon>Bacillus</taxon>
        <taxon>Bacillus cereus group</taxon>
    </lineage>
</organism>
<dbReference type="GO" id="GO:0062054">
    <property type="term" value="F:fluoride channel activity"/>
    <property type="evidence" value="ECO:0007669"/>
    <property type="project" value="UniProtKB-UniRule"/>
</dbReference>
<comment type="subcellular location">
    <subcellularLocation>
        <location evidence="1 14">Cell membrane</location>
        <topology evidence="1 14">Multi-pass membrane protein</topology>
    </subcellularLocation>
</comment>
<evidence type="ECO:0000256" key="4">
    <source>
        <dbReference type="ARBA" id="ARBA00022692"/>
    </source>
</evidence>
<feature type="binding site" evidence="14">
    <location>
        <position position="70"/>
    </location>
    <ligand>
        <name>Na(+)</name>
        <dbReference type="ChEBI" id="CHEBI:29101"/>
        <note>structural</note>
    </ligand>
</feature>
<proteinExistence type="inferred from homology"/>
<dbReference type="Pfam" id="PF02537">
    <property type="entry name" value="CRCB"/>
    <property type="match status" value="1"/>
</dbReference>
<keyword evidence="10 14" id="KW-0407">Ion channel</keyword>
<evidence type="ECO:0000256" key="2">
    <source>
        <dbReference type="ARBA" id="ARBA00022448"/>
    </source>
</evidence>
<comment type="catalytic activity">
    <reaction evidence="12">
        <text>fluoride(in) = fluoride(out)</text>
        <dbReference type="Rhea" id="RHEA:76159"/>
        <dbReference type="ChEBI" id="CHEBI:17051"/>
    </reaction>
    <physiologicalReaction direction="left-to-right" evidence="12">
        <dbReference type="Rhea" id="RHEA:76160"/>
    </physiologicalReaction>
</comment>
<feature type="transmembrane region" description="Helical" evidence="14">
    <location>
        <begin position="60"/>
        <end position="82"/>
    </location>
</feature>
<feature type="transmembrane region" description="Helical" evidence="14">
    <location>
        <begin position="33"/>
        <end position="54"/>
    </location>
</feature>
<protein>
    <recommendedName>
        <fullName evidence="14">Fluoride-specific ion channel FluC</fullName>
    </recommendedName>
</protein>
<dbReference type="GO" id="GO:0140114">
    <property type="term" value="P:cellular detoxification of fluoride"/>
    <property type="evidence" value="ECO:0007669"/>
    <property type="project" value="UniProtKB-UniRule"/>
</dbReference>
<evidence type="ECO:0000256" key="8">
    <source>
        <dbReference type="ARBA" id="ARBA00023065"/>
    </source>
</evidence>
<comment type="activity regulation">
    <text evidence="14">Na(+) is not transported, but it plays an essential structural role and its presence is essential for fluoride channel function.</text>
</comment>
<dbReference type="PANTHER" id="PTHR28259">
    <property type="entry name" value="FLUORIDE EXPORT PROTEIN 1-RELATED"/>
    <property type="match status" value="1"/>
</dbReference>
<dbReference type="Proteomes" id="UP000027822">
    <property type="component" value="Unassembled WGS sequence"/>
</dbReference>
<keyword evidence="4 14" id="KW-0812">Transmembrane</keyword>
<keyword evidence="9 14" id="KW-0472">Membrane</keyword>
<feature type="transmembrane region" description="Helical" evidence="14">
    <location>
        <begin position="6"/>
        <end position="21"/>
    </location>
</feature>
<accession>A0A073K1B2</accession>
<dbReference type="NCBIfam" id="NF010801">
    <property type="entry name" value="PRK14205.1"/>
    <property type="match status" value="1"/>
</dbReference>
<evidence type="ECO:0000256" key="6">
    <source>
        <dbReference type="ARBA" id="ARBA00022989"/>
    </source>
</evidence>
<evidence type="ECO:0000256" key="14">
    <source>
        <dbReference type="HAMAP-Rule" id="MF_00454"/>
    </source>
</evidence>
<evidence type="ECO:0000256" key="7">
    <source>
        <dbReference type="ARBA" id="ARBA00023053"/>
    </source>
</evidence>
<dbReference type="AlphaFoldDB" id="A0A073K1B2"/>
<dbReference type="eggNOG" id="COG0239">
    <property type="taxonomic scope" value="Bacteria"/>
</dbReference>
<evidence type="ECO:0000256" key="12">
    <source>
        <dbReference type="ARBA" id="ARBA00035585"/>
    </source>
</evidence>
<evidence type="ECO:0000256" key="1">
    <source>
        <dbReference type="ARBA" id="ARBA00004651"/>
    </source>
</evidence>
<sequence length="119" mass="13142">MMSWILVGIGGFFGAIARFFINNVTKEKYGTHFPYGTLFVNIFGSFLLGLLYGAQVSTAWMLLCGTGFLGAFTTFSTFKLEVVQAMHKRESKLVITYVISSYLCGITSAFIGFYIGNIV</sequence>
<keyword evidence="6 14" id="KW-1133">Transmembrane helix</keyword>
<comment type="caution">
    <text evidence="15">The sequence shown here is derived from an EMBL/GenBank/DDBJ whole genome shotgun (WGS) entry which is preliminary data.</text>
</comment>
<evidence type="ECO:0000256" key="3">
    <source>
        <dbReference type="ARBA" id="ARBA00022475"/>
    </source>
</evidence>
<evidence type="ECO:0000256" key="13">
    <source>
        <dbReference type="ARBA" id="ARBA00049940"/>
    </source>
</evidence>
<evidence type="ECO:0000313" key="15">
    <source>
        <dbReference type="EMBL" id="KEK21099.1"/>
    </source>
</evidence>
<keyword evidence="2 14" id="KW-0813">Transport</keyword>
<keyword evidence="7 14" id="KW-0915">Sodium</keyword>
<dbReference type="PANTHER" id="PTHR28259:SF16">
    <property type="entry name" value="FLUORIDE-SPECIFIC ION CHANNEL FLUC 2"/>
    <property type="match status" value="1"/>
</dbReference>
<evidence type="ECO:0000256" key="9">
    <source>
        <dbReference type="ARBA" id="ARBA00023136"/>
    </source>
</evidence>
<evidence type="ECO:0000256" key="11">
    <source>
        <dbReference type="ARBA" id="ARBA00035120"/>
    </source>
</evidence>